<dbReference type="EMBL" id="REGN01000852">
    <property type="protein sequence ID" value="RNA38596.1"/>
    <property type="molecule type" value="Genomic_DNA"/>
</dbReference>
<protein>
    <submittedName>
        <fullName evidence="2">Uncharacterized protein</fullName>
    </submittedName>
</protein>
<name>A0A3M7SS70_BRAPC</name>
<comment type="caution">
    <text evidence="2">The sequence shown here is derived from an EMBL/GenBank/DDBJ whole genome shotgun (WGS) entry which is preliminary data.</text>
</comment>
<evidence type="ECO:0000313" key="3">
    <source>
        <dbReference type="Proteomes" id="UP000276133"/>
    </source>
</evidence>
<accession>A0A3M7SS70</accession>
<evidence type="ECO:0000256" key="1">
    <source>
        <dbReference type="SAM" id="MobiDB-lite"/>
    </source>
</evidence>
<reference evidence="2 3" key="1">
    <citation type="journal article" date="2018" name="Sci. Rep.">
        <title>Genomic signatures of local adaptation to the degree of environmental predictability in rotifers.</title>
        <authorList>
            <person name="Franch-Gras L."/>
            <person name="Hahn C."/>
            <person name="Garcia-Roger E.M."/>
            <person name="Carmona M.J."/>
            <person name="Serra M."/>
            <person name="Gomez A."/>
        </authorList>
    </citation>
    <scope>NUCLEOTIDE SEQUENCE [LARGE SCALE GENOMIC DNA]</scope>
    <source>
        <strain evidence="2">HYR1</strain>
    </source>
</reference>
<evidence type="ECO:0000313" key="2">
    <source>
        <dbReference type="EMBL" id="RNA38596.1"/>
    </source>
</evidence>
<feature type="non-terminal residue" evidence="2">
    <location>
        <position position="1"/>
    </location>
</feature>
<gene>
    <name evidence="2" type="ORF">BpHYR1_051677</name>
</gene>
<feature type="region of interest" description="Disordered" evidence="1">
    <location>
        <begin position="155"/>
        <end position="209"/>
    </location>
</feature>
<proteinExistence type="predicted"/>
<feature type="compositionally biased region" description="Low complexity" evidence="1">
    <location>
        <begin position="160"/>
        <end position="191"/>
    </location>
</feature>
<feature type="compositionally biased region" description="Polar residues" evidence="1">
    <location>
        <begin position="121"/>
        <end position="133"/>
    </location>
</feature>
<keyword evidence="3" id="KW-1185">Reference proteome</keyword>
<dbReference type="Proteomes" id="UP000276133">
    <property type="component" value="Unassembled WGS sequence"/>
</dbReference>
<organism evidence="2 3">
    <name type="scientific">Brachionus plicatilis</name>
    <name type="common">Marine rotifer</name>
    <name type="synonym">Brachionus muelleri</name>
    <dbReference type="NCBI Taxonomy" id="10195"/>
    <lineage>
        <taxon>Eukaryota</taxon>
        <taxon>Metazoa</taxon>
        <taxon>Spiralia</taxon>
        <taxon>Gnathifera</taxon>
        <taxon>Rotifera</taxon>
        <taxon>Eurotatoria</taxon>
        <taxon>Monogononta</taxon>
        <taxon>Pseudotrocha</taxon>
        <taxon>Ploima</taxon>
        <taxon>Brachionidae</taxon>
        <taxon>Brachionus</taxon>
    </lineage>
</organism>
<dbReference type="AlphaFoldDB" id="A0A3M7SS70"/>
<feature type="region of interest" description="Disordered" evidence="1">
    <location>
        <begin position="109"/>
        <end position="133"/>
    </location>
</feature>
<feature type="compositionally biased region" description="Basic and acidic residues" evidence="1">
    <location>
        <begin position="110"/>
        <end position="120"/>
    </location>
</feature>
<feature type="non-terminal residue" evidence="2">
    <location>
        <position position="209"/>
    </location>
</feature>
<sequence length="209" mass="23207">KKKEERASNVVASIPATVFDCEEGCEVEYIQKLANKLGVPGSKVKKARKITRAKEKTANNRVLLVVEMESPGAKADMIRSSRKLRDDESHKGIYINEDLTPSERITQRKLRQERDSRNDLLSESETFNGKQQISQKMEFNASFELSRNLALQSSYSDLDSSPNKSHSTSSISSMSFSSDTSTPIITSNSSIAKLSGTSSPHSSRIMNNQ</sequence>
<feature type="compositionally biased region" description="Polar residues" evidence="1">
    <location>
        <begin position="195"/>
        <end position="209"/>
    </location>
</feature>